<dbReference type="InterPro" id="IPR051802">
    <property type="entry name" value="YfhM-like"/>
</dbReference>
<dbReference type="InterPro" id="IPR001599">
    <property type="entry name" value="Macroglobln_a2"/>
</dbReference>
<dbReference type="InterPro" id="IPR011625">
    <property type="entry name" value="A2M_N_BRD"/>
</dbReference>
<dbReference type="SMART" id="SM01360">
    <property type="entry name" value="A2M"/>
    <property type="match status" value="1"/>
</dbReference>
<dbReference type="InterPro" id="IPR011990">
    <property type="entry name" value="TPR-like_helical_dom_sf"/>
</dbReference>
<dbReference type="PANTHER" id="PTHR40094">
    <property type="entry name" value="ALPHA-2-MACROGLOBULIN HOMOLOG"/>
    <property type="match status" value="1"/>
</dbReference>
<dbReference type="EMBL" id="UOGJ01000072">
    <property type="protein sequence ID" value="VAX35756.1"/>
    <property type="molecule type" value="Genomic_DNA"/>
</dbReference>
<evidence type="ECO:0000259" key="2">
    <source>
        <dbReference type="SMART" id="SM01360"/>
    </source>
</evidence>
<dbReference type="Pfam" id="PF17973">
    <property type="entry name" value="bMG10"/>
    <property type="match status" value="1"/>
</dbReference>
<dbReference type="Gene3D" id="2.60.40.10">
    <property type="entry name" value="Immunoglobulins"/>
    <property type="match status" value="1"/>
</dbReference>
<dbReference type="Gene3D" id="1.50.10.20">
    <property type="match status" value="1"/>
</dbReference>
<dbReference type="Pfam" id="PF07678">
    <property type="entry name" value="TED_complement"/>
    <property type="match status" value="1"/>
</dbReference>
<dbReference type="InterPro" id="IPR013783">
    <property type="entry name" value="Ig-like_fold"/>
</dbReference>
<dbReference type="Gene3D" id="2.20.130.20">
    <property type="match status" value="1"/>
</dbReference>
<evidence type="ECO:0000313" key="3">
    <source>
        <dbReference type="EMBL" id="VAX35756.1"/>
    </source>
</evidence>
<dbReference type="Gene3D" id="1.25.40.10">
    <property type="entry name" value="Tetratricopeptide repeat domain"/>
    <property type="match status" value="1"/>
</dbReference>
<dbReference type="SUPFAM" id="SSF48239">
    <property type="entry name" value="Terpenoid cyclases/Protein prenyltransferases"/>
    <property type="match status" value="1"/>
</dbReference>
<feature type="domain" description="Alpha-2-macroglobulin" evidence="2">
    <location>
        <begin position="1173"/>
        <end position="1263"/>
    </location>
</feature>
<sequence length="1903" mass="217865">MQIFYLENGGIMKKILLFAIAVLLGGSFVTQTFALDQAVLNQADQFRQEQSFQLAVSKYRQILKDDLSEEQSIEIKFKLADSLWRTGNQQYRQEGEKILKGLIEVKEQKRWQAEAYESLAGLYLQQDRWQHQQEIKDYLNKAKDYWAGASDVALARTRFVKIGFILGDYVSQTFGWYEQSLEGIYKKILKVAKSDQDKARAYYALAMGHSQQAHDKKKRKKAEEYFKKIIKEYSSSEWADDAYYYFGQMYENISEFGQAVKIYREFVSKFSRGTSQWVDNAKNQLKRITSPEFTIGLGYNFLPGTEVEFGLRWRNIGAVTLTLYKLDLVQALQLDDTKKVRDSSRGISGYSQMVQRLVQSSQYESLPVARSWTQELKNEQKYQWHGENKTLAQWMKKKGEEVDVKDSILSEGTYLLVAASGSKLVGELVLVSDIGVVSKTAGRSVLFYAFDGKTGKPKAEAQVKYHYSFYNNQGRTIWIEGLGVTDENGLLNVSLKSSNNQNYGNQHNVFAVVSDGVKQAFTNGNYYSYRGSQGQWQLYAFADRPAYRPNEEVSFKAILRKYDGIRFLTPEGMQVKARIYDARGNQVREKVYALNAYGSFSDSFMLDEKASLGEYRLELQMPDNRHHLGSTPLFRLEEYKLPEFLVNIKPEPKEDQKFSSYRLGDEISIALDAQYYFGGAVAQADVEYLVYQNNYYHTYYPSKKYPWFYSDLRQPNYYHGNGQLVHQGKIKTDEHGKAVFSFETPKDIQYDLTYRVEARVVDKSRREIKATAEIKVTQKSFYAYLTPKQNLYRPGDKAKVDIKVMTANEEPVVTDAKIDIIRNWWNAPIIIQEKVTRKGRYDENILFTKFVKTNERGEAVFEFQPEQDGYYTVKFTGYDTDGSEITALTHVYVCAKQSNDIGYKSGGVQIITEKDTYNIGETIRAMVVADKPDTWVLMSSEAEEIYDYQMLHLDGPVKLIEIPVTDAYTPNVFLYALSAQQYQLKTTQVPIIVPPQEKFLDIKIISDKEIYQPREEGMVEIEVTDKDGNPVVGEVSLGMVDSSVYYIQSEYAKDIREHFYGQKRQQSVQMQTSFYQRQYKQKKIKSEEVLGFREDFEDDRSVVVKTRAVGTMVAMDSLEESMDNMSQERLSAPSVFSKLKKNVRKEKKLDKDIAMPVESSLETPEVRTDFRSTVIWQPSIVTDEDGRATVKVKFPDSLTTWRTTARVITSGTKVGNITHEVKTKKEVIVRLQAPRFFTERDKVTISANVHNYGKEEKKIKVTIKAEGLEVMDEVSRWVTVAPQGEERVDWICLAKQKGTANITVMAQTEKSSDAMKKQYAVIPHGIEKFIAKAVVLKGSDGEEQSEEFTLNIPKERIKEATSLQFVLSPSIAATLLDALPYLAEYPYGCVEQTMSRFLPSVIVANTMKELGLSDTQIASYIGDVLSVRGDPQGHPKVKTQETFKKINKMTKDGLKRLYDFQHSDGGWGWWKEDDSDRFMTAYVVWGMGLAQEAGIKIKSGVLNRAVDFLNKSLVEEENNPDMLAWMLHAVSYTEGRSGLITKQRDRLWERREQLNPYTRALFALAEKNFGDQNRADILARNLANGILEDKGNGTVHWGKSGVHYRWSEGGVEATAFAIKALAAIDPQSEYLKPAVKWMALNRRGSRWKNTRDTAIAILGLSEYLKTVNELNPNYDYEIYLNGQSIRKGHVDAANVFAFDRNILLPNEVLKDGENKVKVVFQGEGVLYLSGYLKYFTLEEDITAAGNEVFVERKYFKEARKETLLKGYVQEWTELKNGDQLTSGDRVKVEVILEAKNHYEYLVAEDYKPAGLEAVALKSGTTYAKTLDENGQETGETVWAYQEFRDQKVAFFITKLPQGKHKLTYELRAEVPGTFHAMPNQTHAMYVPEIRANSEEMRFEVLDE</sequence>
<evidence type="ECO:0008006" key="4">
    <source>
        <dbReference type="Google" id="ProtNLM"/>
    </source>
</evidence>
<dbReference type="SUPFAM" id="SSF81901">
    <property type="entry name" value="HCP-like"/>
    <property type="match status" value="1"/>
</dbReference>
<dbReference type="InterPro" id="IPR047565">
    <property type="entry name" value="Alpha-macroglob_thiol-ester_cl"/>
</dbReference>
<dbReference type="InterPro" id="IPR002890">
    <property type="entry name" value="MG2"/>
</dbReference>
<organism evidence="3">
    <name type="scientific">hydrothermal vent metagenome</name>
    <dbReference type="NCBI Taxonomy" id="652676"/>
    <lineage>
        <taxon>unclassified sequences</taxon>
        <taxon>metagenomes</taxon>
        <taxon>ecological metagenomes</taxon>
    </lineage>
</organism>
<dbReference type="SMART" id="SM01419">
    <property type="entry name" value="Thiol-ester_cl"/>
    <property type="match status" value="1"/>
</dbReference>
<dbReference type="Gene3D" id="2.60.40.1930">
    <property type="match status" value="1"/>
</dbReference>
<feature type="domain" description="Alpha-2-macroglobulin bait region" evidence="1">
    <location>
        <begin position="908"/>
        <end position="1047"/>
    </location>
</feature>
<dbReference type="PANTHER" id="PTHR40094:SF1">
    <property type="entry name" value="UBIQUITIN DOMAIN-CONTAINING PROTEIN"/>
    <property type="match status" value="1"/>
</dbReference>
<gene>
    <name evidence="3" type="ORF">MNBD_UNCLBAC01-213</name>
</gene>
<dbReference type="InterPro" id="IPR041246">
    <property type="entry name" value="Bact_MG10"/>
</dbReference>
<dbReference type="GO" id="GO:0005615">
    <property type="term" value="C:extracellular space"/>
    <property type="evidence" value="ECO:0007669"/>
    <property type="project" value="InterPro"/>
</dbReference>
<proteinExistence type="predicted"/>
<accession>A0A3B1CYM7</accession>
<evidence type="ECO:0000259" key="1">
    <source>
        <dbReference type="SMART" id="SM01359"/>
    </source>
</evidence>
<dbReference type="GO" id="GO:0004866">
    <property type="term" value="F:endopeptidase inhibitor activity"/>
    <property type="evidence" value="ECO:0007669"/>
    <property type="project" value="InterPro"/>
</dbReference>
<dbReference type="InterPro" id="IPR011626">
    <property type="entry name" value="Alpha-macroglobulin_TED"/>
</dbReference>
<dbReference type="CDD" id="cd02891">
    <property type="entry name" value="A2M_like"/>
    <property type="match status" value="1"/>
</dbReference>
<dbReference type="Pfam" id="PF01835">
    <property type="entry name" value="MG2"/>
    <property type="match status" value="1"/>
</dbReference>
<dbReference type="InterPro" id="IPR008930">
    <property type="entry name" value="Terpenoid_cyclase/PrenylTrfase"/>
</dbReference>
<protein>
    <recommendedName>
        <fullName evidence="4">Alpha-2-macroglobulin</fullName>
    </recommendedName>
</protein>
<name>A0A3B1CYM7_9ZZZZ</name>
<dbReference type="Pfam" id="PF00207">
    <property type="entry name" value="A2M"/>
    <property type="match status" value="1"/>
</dbReference>
<dbReference type="SMART" id="SM01359">
    <property type="entry name" value="A2M_N_2"/>
    <property type="match status" value="1"/>
</dbReference>
<reference evidence="3" key="1">
    <citation type="submission" date="2018-06" db="EMBL/GenBank/DDBJ databases">
        <authorList>
            <person name="Zhirakovskaya E."/>
        </authorList>
    </citation>
    <scope>NUCLEOTIDE SEQUENCE</scope>
</reference>
<dbReference type="Pfam" id="PF07703">
    <property type="entry name" value="A2M_BRD"/>
    <property type="match status" value="1"/>
</dbReference>